<dbReference type="RefSeq" id="WP_052138256.1">
    <property type="nucleotide sequence ID" value="NZ_BJMC01000003.1"/>
</dbReference>
<dbReference type="EMBL" id="CP009896">
    <property type="protein sequence ID" value="AIY19726.2"/>
    <property type="molecule type" value="Genomic_DNA"/>
</dbReference>
<dbReference type="Proteomes" id="UP000030300">
    <property type="component" value="Chromosome"/>
</dbReference>
<dbReference type="GeneID" id="96608318"/>
<dbReference type="STRING" id="2045.KR76_05035"/>
<dbReference type="CDD" id="cd11614">
    <property type="entry name" value="SAF_CpaB_FlgA_like"/>
    <property type="match status" value="1"/>
</dbReference>
<gene>
    <name evidence="1" type="ORF">KR76_05035</name>
</gene>
<proteinExistence type="predicted"/>
<dbReference type="AlphaFoldDB" id="A0A0A1DQM7"/>
<keyword evidence="2" id="KW-1185">Reference proteome</keyword>
<reference evidence="1 2" key="1">
    <citation type="journal article" date="2015" name="Genome Announc.">
        <title>Complete Genome Sequence of Steroid-Transforming Nocardioides simplex VKM Ac-2033D.</title>
        <authorList>
            <person name="Shtratnikova V.Y."/>
            <person name="Schelkunov M.I."/>
            <person name="Pekov Y.A."/>
            <person name="Fokina V.V."/>
            <person name="Logacheva M.D."/>
            <person name="Sokolov S.L."/>
            <person name="Bragin E.Y."/>
            <person name="Ashapkin V.V."/>
            <person name="Donova M.V."/>
        </authorList>
    </citation>
    <scope>NUCLEOTIDE SEQUENCE [LARGE SCALE GENOMIC DNA]</scope>
    <source>
        <strain evidence="1 2">VKM Ac-2033D</strain>
    </source>
</reference>
<dbReference type="InterPro" id="IPR013974">
    <property type="entry name" value="SAF"/>
</dbReference>
<organism evidence="1 2">
    <name type="scientific">Nocardioides simplex</name>
    <name type="common">Arthrobacter simplex</name>
    <dbReference type="NCBI Taxonomy" id="2045"/>
    <lineage>
        <taxon>Bacteria</taxon>
        <taxon>Bacillati</taxon>
        <taxon>Actinomycetota</taxon>
        <taxon>Actinomycetes</taxon>
        <taxon>Propionibacteriales</taxon>
        <taxon>Nocardioidaceae</taxon>
        <taxon>Pimelobacter</taxon>
    </lineage>
</organism>
<accession>A0A0A1DQM7</accession>
<evidence type="ECO:0000313" key="1">
    <source>
        <dbReference type="EMBL" id="AIY19726.2"/>
    </source>
</evidence>
<dbReference type="Pfam" id="PF08666">
    <property type="entry name" value="SAF"/>
    <property type="match status" value="1"/>
</dbReference>
<dbReference type="OrthoDB" id="4808509at2"/>
<protein>
    <submittedName>
        <fullName evidence="1">Uncharacterized protein</fullName>
    </submittedName>
</protein>
<dbReference type="SMART" id="SM00858">
    <property type="entry name" value="SAF"/>
    <property type="match status" value="1"/>
</dbReference>
<dbReference type="eggNOG" id="COG3745">
    <property type="taxonomic scope" value="Bacteria"/>
</dbReference>
<name>A0A0A1DQM7_NOCSI</name>
<dbReference type="KEGG" id="psim:KR76_05035"/>
<dbReference type="HOGENOM" id="CLU_088190_4_0_11"/>
<sequence length="214" mass="21621">MDLTGRLALTRTTVRRRLLRHRRLLAALLVAGAAVTGVRALAPPAPPSTPVLVAARDLPAGQVLGRGDLTTTHLARQDRPAGAVEPAGAPLGHALAAPLRRGEPLTDVRLVGPGLAAGQPADTVAAPVRLADAGQAALLAAGDVVDLLATDPRGGGPSTVLARAAVVLAVPARSDSDDGALPGRLVVLALRSGDVYHVTAASVAGYVTYTWSRG</sequence>
<evidence type="ECO:0000313" key="2">
    <source>
        <dbReference type="Proteomes" id="UP000030300"/>
    </source>
</evidence>